<evidence type="ECO:0000313" key="8">
    <source>
        <dbReference type="EMBL" id="QGT79021.1"/>
    </source>
</evidence>
<protein>
    <recommendedName>
        <fullName evidence="6">Acyl-[acyl-carrier-protein]--UDP-N-acetylglucosamine O-acyltransferase</fullName>
        <shortName evidence="6">UDP-N-acetylglucosamine acyltransferase</shortName>
        <ecNumber evidence="6">2.3.1.129</ecNumber>
    </recommendedName>
</protein>
<dbReference type="RefSeq" id="WP_136866240.1">
    <property type="nucleotide sequence ID" value="NZ_CP046415.1"/>
</dbReference>
<sequence length="255" mass="27640">MIHPSAIISDEARLHESVQVGPFAIIEGEVEIGANTVIESHAVIKGPCRIGTDNHIFSHAVVGEVPQDLKFAGERTFLEIGDRNRIREFSTIHRGTAGGGGLTRLGSDILVMAYAHVAHDCLVGDHVILANAASLAGHVEVGEHAIFGGFAVAHQFCHIGSHAFIGGFSKVSKDVVPFVMADGARARAIGLNKEGMKRRGFSPETITLLNRCFRQLVKRQGDDLVWTEFEQAAETEPALAEMLDFIRESERGITR</sequence>
<comment type="subunit">
    <text evidence="6">Homotrimer.</text>
</comment>
<dbReference type="KEGG" id="ghl:GM160_09025"/>
<comment type="pathway">
    <text evidence="6">Glycolipid biosynthesis; lipid IV(A) biosynthesis; lipid IV(A) from (3R)-3-hydroxytetradecanoyl-[acyl-carrier-protein] and UDP-N-acetyl-alpha-D-glucosamine: step 1/6.</text>
</comment>
<dbReference type="UniPathway" id="UPA00359">
    <property type="reaction ID" value="UER00477"/>
</dbReference>
<dbReference type="Pfam" id="PF13720">
    <property type="entry name" value="Acetyltransf_11"/>
    <property type="match status" value="1"/>
</dbReference>
<evidence type="ECO:0000256" key="1">
    <source>
        <dbReference type="ARBA" id="ARBA00022516"/>
    </source>
</evidence>
<proteinExistence type="inferred from homology"/>
<dbReference type="GO" id="GO:0016020">
    <property type="term" value="C:membrane"/>
    <property type="evidence" value="ECO:0007669"/>
    <property type="project" value="GOC"/>
</dbReference>
<keyword evidence="6" id="KW-0677">Repeat</keyword>
<keyword evidence="3 6" id="KW-0808">Transferase</keyword>
<dbReference type="NCBIfam" id="TIGR01852">
    <property type="entry name" value="lipid_A_lpxA"/>
    <property type="match status" value="1"/>
</dbReference>
<dbReference type="PANTHER" id="PTHR43480">
    <property type="entry name" value="ACYL-[ACYL-CARRIER-PROTEIN]--UDP-N-ACETYLGLUCOSAMINE O-ACYLTRANSFERASE"/>
    <property type="match status" value="1"/>
</dbReference>
<dbReference type="InterPro" id="IPR037157">
    <property type="entry name" value="Acetyltransf_C_sf"/>
</dbReference>
<evidence type="ECO:0000259" key="7">
    <source>
        <dbReference type="Pfam" id="PF13720"/>
    </source>
</evidence>
<keyword evidence="6" id="KW-0963">Cytoplasm</keyword>
<dbReference type="GO" id="GO:0009245">
    <property type="term" value="P:lipid A biosynthetic process"/>
    <property type="evidence" value="ECO:0007669"/>
    <property type="project" value="UniProtKB-UniRule"/>
</dbReference>
<dbReference type="Gene3D" id="2.160.10.10">
    <property type="entry name" value="Hexapeptide repeat proteins"/>
    <property type="match status" value="1"/>
</dbReference>
<keyword evidence="2 6" id="KW-0441">Lipid A biosynthesis</keyword>
<dbReference type="InterPro" id="IPR011004">
    <property type="entry name" value="Trimer_LpxA-like_sf"/>
</dbReference>
<evidence type="ECO:0000256" key="5">
    <source>
        <dbReference type="ARBA" id="ARBA00023315"/>
    </source>
</evidence>
<evidence type="ECO:0000313" key="9">
    <source>
        <dbReference type="Proteomes" id="UP000427716"/>
    </source>
</evidence>
<evidence type="ECO:0000256" key="3">
    <source>
        <dbReference type="ARBA" id="ARBA00022679"/>
    </source>
</evidence>
<comment type="function">
    <text evidence="6">Involved in the biosynthesis of lipid A, a phosphorylated glycolipid that anchors the lipopolysaccharide to the outer membrane of the cell.</text>
</comment>
<organism evidence="8 9">
    <name type="scientific">Guyparkeria halophila</name>
    <dbReference type="NCBI Taxonomy" id="47960"/>
    <lineage>
        <taxon>Bacteria</taxon>
        <taxon>Pseudomonadati</taxon>
        <taxon>Pseudomonadota</taxon>
        <taxon>Gammaproteobacteria</taxon>
        <taxon>Chromatiales</taxon>
        <taxon>Thioalkalibacteraceae</taxon>
        <taxon>Guyparkeria</taxon>
    </lineage>
</organism>
<evidence type="ECO:0000256" key="6">
    <source>
        <dbReference type="HAMAP-Rule" id="MF_00387"/>
    </source>
</evidence>
<dbReference type="PIRSF" id="PIRSF000456">
    <property type="entry name" value="UDP-GlcNAc_acltr"/>
    <property type="match status" value="1"/>
</dbReference>
<keyword evidence="9" id="KW-1185">Reference proteome</keyword>
<keyword evidence="5 6" id="KW-0012">Acyltransferase</keyword>
<dbReference type="EC" id="2.3.1.129" evidence="6"/>
<dbReference type="PANTHER" id="PTHR43480:SF1">
    <property type="entry name" value="ACYL-[ACYL-CARRIER-PROTEIN]--UDP-N-ACETYLGLUCOSAMINE O-ACYLTRANSFERASE, MITOCHONDRIAL-RELATED"/>
    <property type="match status" value="1"/>
</dbReference>
<keyword evidence="1 6" id="KW-0444">Lipid biosynthesis</keyword>
<dbReference type="GO" id="GO:0008780">
    <property type="term" value="F:acyl-[acyl-carrier-protein]-UDP-N-acetylglucosamine O-acyltransferase activity"/>
    <property type="evidence" value="ECO:0007669"/>
    <property type="project" value="UniProtKB-UniRule"/>
</dbReference>
<dbReference type="CDD" id="cd03351">
    <property type="entry name" value="LbH_UDP-GlcNAc_AT"/>
    <property type="match status" value="1"/>
</dbReference>
<dbReference type="Proteomes" id="UP000427716">
    <property type="component" value="Chromosome"/>
</dbReference>
<keyword evidence="4 6" id="KW-0443">Lipid metabolism</keyword>
<dbReference type="AlphaFoldDB" id="A0A6I6D6D9"/>
<dbReference type="NCBIfam" id="NF003657">
    <property type="entry name" value="PRK05289.1"/>
    <property type="match status" value="1"/>
</dbReference>
<reference evidence="8 9" key="1">
    <citation type="submission" date="2019-11" db="EMBL/GenBank/DDBJ databases">
        <authorList>
            <person name="Zhang J."/>
            <person name="Sun C."/>
        </authorList>
    </citation>
    <scope>NUCLEOTIDE SEQUENCE [LARGE SCALE GENOMIC DNA]</scope>
    <source>
        <strain evidence="9">sp2</strain>
    </source>
</reference>
<feature type="domain" description="UDP N-acetylglucosamine O-acyltransferase C-terminal" evidence="7">
    <location>
        <begin position="174"/>
        <end position="253"/>
    </location>
</feature>
<gene>
    <name evidence="6 8" type="primary">lpxA</name>
    <name evidence="8" type="ORF">GM160_09025</name>
</gene>
<dbReference type="InterPro" id="IPR010137">
    <property type="entry name" value="Lipid_A_LpxA"/>
</dbReference>
<comment type="similarity">
    <text evidence="6">Belongs to the transferase hexapeptide repeat family. LpxA subfamily.</text>
</comment>
<comment type="catalytic activity">
    <reaction evidence="6">
        <text>a (3R)-hydroxyacyl-[ACP] + UDP-N-acetyl-alpha-D-glucosamine = a UDP-3-O-[(3R)-3-hydroxyacyl]-N-acetyl-alpha-D-glucosamine + holo-[ACP]</text>
        <dbReference type="Rhea" id="RHEA:67812"/>
        <dbReference type="Rhea" id="RHEA-COMP:9685"/>
        <dbReference type="Rhea" id="RHEA-COMP:9945"/>
        <dbReference type="ChEBI" id="CHEBI:57705"/>
        <dbReference type="ChEBI" id="CHEBI:64479"/>
        <dbReference type="ChEBI" id="CHEBI:78827"/>
        <dbReference type="ChEBI" id="CHEBI:173225"/>
        <dbReference type="EC" id="2.3.1.129"/>
    </reaction>
</comment>
<accession>A0A6I6D6D9</accession>
<dbReference type="InterPro" id="IPR029098">
    <property type="entry name" value="Acetyltransf_C"/>
</dbReference>
<dbReference type="Pfam" id="PF00132">
    <property type="entry name" value="Hexapep"/>
    <property type="match status" value="1"/>
</dbReference>
<dbReference type="HAMAP" id="MF_00387">
    <property type="entry name" value="LpxA"/>
    <property type="match status" value="1"/>
</dbReference>
<dbReference type="SUPFAM" id="SSF51161">
    <property type="entry name" value="Trimeric LpxA-like enzymes"/>
    <property type="match status" value="1"/>
</dbReference>
<comment type="subcellular location">
    <subcellularLocation>
        <location evidence="6">Cytoplasm</location>
    </subcellularLocation>
</comment>
<dbReference type="InterPro" id="IPR001451">
    <property type="entry name" value="Hexapep"/>
</dbReference>
<dbReference type="GO" id="GO:0005737">
    <property type="term" value="C:cytoplasm"/>
    <property type="evidence" value="ECO:0007669"/>
    <property type="project" value="UniProtKB-SubCell"/>
</dbReference>
<evidence type="ECO:0000256" key="2">
    <source>
        <dbReference type="ARBA" id="ARBA00022556"/>
    </source>
</evidence>
<name>A0A6I6D6D9_9GAMM</name>
<dbReference type="EMBL" id="CP046415">
    <property type="protein sequence ID" value="QGT79021.1"/>
    <property type="molecule type" value="Genomic_DNA"/>
</dbReference>
<evidence type="ECO:0000256" key="4">
    <source>
        <dbReference type="ARBA" id="ARBA00023098"/>
    </source>
</evidence>
<dbReference type="Gene3D" id="1.20.1180.10">
    <property type="entry name" value="Udp N-acetylglucosamine O-acyltransferase, C-terminal domain"/>
    <property type="match status" value="1"/>
</dbReference>